<proteinExistence type="predicted"/>
<evidence type="ECO:0000313" key="2">
    <source>
        <dbReference type="Proteomes" id="UP001177003"/>
    </source>
</evidence>
<accession>A0AA36EF54</accession>
<dbReference type="EMBL" id="OX465083">
    <property type="protein sequence ID" value="CAI9294118.1"/>
    <property type="molecule type" value="Genomic_DNA"/>
</dbReference>
<dbReference type="Proteomes" id="UP001177003">
    <property type="component" value="Chromosome 7"/>
</dbReference>
<name>A0AA36EF54_LACSI</name>
<reference evidence="1" key="1">
    <citation type="submission" date="2023-04" db="EMBL/GenBank/DDBJ databases">
        <authorList>
            <person name="Vijverberg K."/>
            <person name="Xiong W."/>
            <person name="Schranz E."/>
        </authorList>
    </citation>
    <scope>NUCLEOTIDE SEQUENCE</scope>
</reference>
<protein>
    <submittedName>
        <fullName evidence="1">Uncharacterized protein</fullName>
    </submittedName>
</protein>
<sequence length="162" mass="18850">MIFSWNYRLRAYTWSPVGDLYHPVTTQYLSRTITAKGFHAFEKVRWGRKMASTSGTNKCKGCKLSEKTYLPDSDFDDDAFDFILLGFSKETFKDPLKLCDDHFLNLLCGKNILRRSINGMVDDGDIPGVQKNEHAHLDEYDEDVAVEYRMHDPNVDWKEMRP</sequence>
<keyword evidence="2" id="KW-1185">Reference proteome</keyword>
<gene>
    <name evidence="1" type="ORF">LSALG_LOCUS33108</name>
</gene>
<evidence type="ECO:0000313" key="1">
    <source>
        <dbReference type="EMBL" id="CAI9294118.1"/>
    </source>
</evidence>
<dbReference type="AlphaFoldDB" id="A0AA36EF54"/>
<organism evidence="1 2">
    <name type="scientific">Lactuca saligna</name>
    <name type="common">Willowleaf lettuce</name>
    <dbReference type="NCBI Taxonomy" id="75948"/>
    <lineage>
        <taxon>Eukaryota</taxon>
        <taxon>Viridiplantae</taxon>
        <taxon>Streptophyta</taxon>
        <taxon>Embryophyta</taxon>
        <taxon>Tracheophyta</taxon>
        <taxon>Spermatophyta</taxon>
        <taxon>Magnoliopsida</taxon>
        <taxon>eudicotyledons</taxon>
        <taxon>Gunneridae</taxon>
        <taxon>Pentapetalae</taxon>
        <taxon>asterids</taxon>
        <taxon>campanulids</taxon>
        <taxon>Asterales</taxon>
        <taxon>Asteraceae</taxon>
        <taxon>Cichorioideae</taxon>
        <taxon>Cichorieae</taxon>
        <taxon>Lactucinae</taxon>
        <taxon>Lactuca</taxon>
    </lineage>
</organism>